<dbReference type="InterPro" id="IPR050483">
    <property type="entry name" value="CoA-transferase_III_domain"/>
</dbReference>
<dbReference type="InterPro" id="IPR003673">
    <property type="entry name" value="CoA-Trfase_fam_III"/>
</dbReference>
<comment type="caution">
    <text evidence="2">The sequence shown here is derived from an EMBL/GenBank/DDBJ whole genome shotgun (WGS) entry which is preliminary data.</text>
</comment>
<dbReference type="GO" id="GO:0016740">
    <property type="term" value="F:transferase activity"/>
    <property type="evidence" value="ECO:0007669"/>
    <property type="project" value="UniProtKB-KW"/>
</dbReference>
<name>A0ABS5BZ22_9BACT</name>
<keyword evidence="3" id="KW-1185">Reference proteome</keyword>
<reference evidence="2 3" key="1">
    <citation type="submission" date="2021-04" db="EMBL/GenBank/DDBJ databases">
        <authorList>
            <person name="Ivanova A."/>
        </authorList>
    </citation>
    <scope>NUCLEOTIDE SEQUENCE [LARGE SCALE GENOMIC DNA]</scope>
    <source>
        <strain evidence="2 3">G18</strain>
    </source>
</reference>
<dbReference type="EMBL" id="JAGKQQ010000001">
    <property type="protein sequence ID" value="MBP3958928.1"/>
    <property type="molecule type" value="Genomic_DNA"/>
</dbReference>
<dbReference type="PANTHER" id="PTHR48207:SF3">
    <property type="entry name" value="SUCCINATE--HYDROXYMETHYLGLUTARATE COA-TRANSFERASE"/>
    <property type="match status" value="1"/>
</dbReference>
<dbReference type="Gene3D" id="3.40.50.10540">
    <property type="entry name" value="Crotonobetainyl-coa:carnitine coa-transferase, domain 1"/>
    <property type="match status" value="1"/>
</dbReference>
<organism evidence="2 3">
    <name type="scientific">Gemmata palustris</name>
    <dbReference type="NCBI Taxonomy" id="2822762"/>
    <lineage>
        <taxon>Bacteria</taxon>
        <taxon>Pseudomonadati</taxon>
        <taxon>Planctomycetota</taxon>
        <taxon>Planctomycetia</taxon>
        <taxon>Gemmatales</taxon>
        <taxon>Gemmataceae</taxon>
        <taxon>Gemmata</taxon>
    </lineage>
</organism>
<dbReference type="InterPro" id="IPR044855">
    <property type="entry name" value="CoA-Trfase_III_dom3_sf"/>
</dbReference>
<dbReference type="Pfam" id="PF02515">
    <property type="entry name" value="CoA_transf_3"/>
    <property type="match status" value="1"/>
</dbReference>
<dbReference type="RefSeq" id="WP_210659346.1">
    <property type="nucleotide sequence ID" value="NZ_JAGKQQ010000001.1"/>
</dbReference>
<proteinExistence type="predicted"/>
<dbReference type="Proteomes" id="UP000676565">
    <property type="component" value="Unassembled WGS sequence"/>
</dbReference>
<dbReference type="PANTHER" id="PTHR48207">
    <property type="entry name" value="SUCCINATE--HYDROXYMETHYLGLUTARATE COA-TRANSFERASE"/>
    <property type="match status" value="1"/>
</dbReference>
<protein>
    <submittedName>
        <fullName evidence="2">CoA transferase</fullName>
    </submittedName>
</protein>
<evidence type="ECO:0000256" key="1">
    <source>
        <dbReference type="ARBA" id="ARBA00022679"/>
    </source>
</evidence>
<sequence>MLPFAPDTVPTLHGVRVLDAARVLAGPFCGQLLADLGADVIKLERPGAGDDTRGWGPPYVPGFNDLSAYFLSCNRGKLSLTLDIASPDGSDIFHRLLAKCDVLIENFRTDSAEKLGLTPDALLARHPKLIACSISGFGRTGPMKDAPGYDFAIQALSGLMNITGPAEGPPYKVGVALADILTGLYASNAILAALHARARTGHGYAIDIALADCALAAQVNVAQAFLTSVKLPQRQGNAHLQIVPYQLFATADGWLVLNVGNDGQWRAFCAAAREAELGADPRFATNRQRVELRAEVVPKVEAIMKRFPTNEWETRLSEANVPHAVVRTYADVFADEQTLARGMKLTVRDPAGNPVDLIGSPVQLHGAPNAPPTMPPCLGEQTEKVLGELLGLGAEEVKALKEKGVV</sequence>
<dbReference type="Gene3D" id="3.30.1540.10">
    <property type="entry name" value="formyl-coa transferase, domain 3"/>
    <property type="match status" value="1"/>
</dbReference>
<dbReference type="InterPro" id="IPR023606">
    <property type="entry name" value="CoA-Trfase_III_dom_1_sf"/>
</dbReference>
<evidence type="ECO:0000313" key="2">
    <source>
        <dbReference type="EMBL" id="MBP3958928.1"/>
    </source>
</evidence>
<accession>A0ABS5BZ22</accession>
<evidence type="ECO:0000313" key="3">
    <source>
        <dbReference type="Proteomes" id="UP000676565"/>
    </source>
</evidence>
<keyword evidence="1 2" id="KW-0808">Transferase</keyword>
<dbReference type="SUPFAM" id="SSF89796">
    <property type="entry name" value="CoA-transferase family III (CaiB/BaiF)"/>
    <property type="match status" value="1"/>
</dbReference>
<gene>
    <name evidence="2" type="ORF">J8F10_27100</name>
</gene>